<dbReference type="InterPro" id="IPR022265">
    <property type="entry name" value="CHP03790"/>
</dbReference>
<sequence>MRCKAHFMHFWRYFFRLPTVCWTVFCILTLPWAGHALTPEEIIVVANEKSDQGVELARYYARLRGIPESNVILLSVPVGETCSREVYERQIAGPMRRVLATIQPSWRIRCLVLIYGLPLRVKPPLQSADAEVEALRSQKQALEKQMEKGSESEPNLFASTVAEELEDVHNRLNQLKISSDSRASLDSELSVVKAADAPIGGWIENPFYIGFSKRQPSISKAKVMMVSRLDGPDAASVKRIIDDSIAAEKKGLTGVAYFDARWPMEDTATSSAYRLYDRAIQRAARRVKESGRLPVVIDTAGTLFQSGQCPRAALYCGWYSLANYVDAFEWQKGAVGFHVASSECTTLKKENSQVWCKRMIEDGVCATVGPVGEPYLQSFPEPEVFFGLLAEGVLSLAECYTVSLPYLSWKMVLIGDPLYRPFFTSQR</sequence>
<accession>A0A5K7Z9F7</accession>
<organism evidence="2 3">
    <name type="scientific">Desulfosarcina widdelii</name>
    <dbReference type="NCBI Taxonomy" id="947919"/>
    <lineage>
        <taxon>Bacteria</taxon>
        <taxon>Pseudomonadati</taxon>
        <taxon>Thermodesulfobacteriota</taxon>
        <taxon>Desulfobacteria</taxon>
        <taxon>Desulfobacterales</taxon>
        <taxon>Desulfosarcinaceae</taxon>
        <taxon>Desulfosarcina</taxon>
    </lineage>
</organism>
<protein>
    <recommendedName>
        <fullName evidence="4">TIGR03790 family protein</fullName>
    </recommendedName>
</protein>
<dbReference type="NCBIfam" id="TIGR03790">
    <property type="entry name" value="TIGR03790 family protein"/>
    <property type="match status" value="1"/>
</dbReference>
<feature type="coiled-coil region" evidence="1">
    <location>
        <begin position="125"/>
        <end position="152"/>
    </location>
</feature>
<keyword evidence="3" id="KW-1185">Reference proteome</keyword>
<keyword evidence="1" id="KW-0175">Coiled coil</keyword>
<dbReference type="Proteomes" id="UP000427769">
    <property type="component" value="Chromosome"/>
</dbReference>
<proteinExistence type="predicted"/>
<dbReference type="AlphaFoldDB" id="A0A5K7Z9F7"/>
<dbReference type="KEGG" id="dwd:DSCW_60790"/>
<evidence type="ECO:0000313" key="3">
    <source>
        <dbReference type="Proteomes" id="UP000427769"/>
    </source>
</evidence>
<evidence type="ECO:0008006" key="4">
    <source>
        <dbReference type="Google" id="ProtNLM"/>
    </source>
</evidence>
<evidence type="ECO:0000313" key="2">
    <source>
        <dbReference type="EMBL" id="BBO78662.1"/>
    </source>
</evidence>
<gene>
    <name evidence="2" type="ORF">DSCW_60790</name>
</gene>
<reference evidence="2 3" key="1">
    <citation type="submission" date="2019-11" db="EMBL/GenBank/DDBJ databases">
        <title>Comparative genomics of hydrocarbon-degrading Desulfosarcina strains.</title>
        <authorList>
            <person name="Watanabe M."/>
            <person name="Kojima H."/>
            <person name="Fukui M."/>
        </authorList>
    </citation>
    <scope>NUCLEOTIDE SEQUENCE [LARGE SCALE GENOMIC DNA]</scope>
    <source>
        <strain evidence="2 3">PP31</strain>
    </source>
</reference>
<evidence type="ECO:0000256" key="1">
    <source>
        <dbReference type="SAM" id="Coils"/>
    </source>
</evidence>
<name>A0A5K7Z9F7_9BACT</name>
<dbReference type="EMBL" id="AP021875">
    <property type="protein sequence ID" value="BBO78662.1"/>
    <property type="molecule type" value="Genomic_DNA"/>
</dbReference>